<evidence type="ECO:0000313" key="1">
    <source>
        <dbReference type="EMBL" id="KAA0199895.1"/>
    </source>
</evidence>
<accession>A0A8E0S2Z7</accession>
<evidence type="ECO:0000313" key="2">
    <source>
        <dbReference type="Proteomes" id="UP000728185"/>
    </source>
</evidence>
<name>A0A8E0S2Z7_9TREM</name>
<keyword evidence="2" id="KW-1185">Reference proteome</keyword>
<sequence>MLAAVPVSILSKNPVIHVSYCQQSKWFDHCPPQSVLAGNFSQICHSHMGQLVDHRLCLMQEKSNTTILGVDFSDCNLSTFPADFPKPGVQFV</sequence>
<gene>
    <name evidence="1" type="ORF">FBUS_04196</name>
</gene>
<proteinExistence type="predicted"/>
<protein>
    <submittedName>
        <fullName evidence="1">Uncharacterized protein</fullName>
    </submittedName>
</protein>
<dbReference type="EMBL" id="LUCM01000856">
    <property type="protein sequence ID" value="KAA0199895.1"/>
    <property type="molecule type" value="Genomic_DNA"/>
</dbReference>
<organism evidence="1 2">
    <name type="scientific">Fasciolopsis buskii</name>
    <dbReference type="NCBI Taxonomy" id="27845"/>
    <lineage>
        <taxon>Eukaryota</taxon>
        <taxon>Metazoa</taxon>
        <taxon>Spiralia</taxon>
        <taxon>Lophotrochozoa</taxon>
        <taxon>Platyhelminthes</taxon>
        <taxon>Trematoda</taxon>
        <taxon>Digenea</taxon>
        <taxon>Plagiorchiida</taxon>
        <taxon>Echinostomata</taxon>
        <taxon>Echinostomatoidea</taxon>
        <taxon>Fasciolidae</taxon>
        <taxon>Fasciolopsis</taxon>
    </lineage>
</organism>
<dbReference type="OrthoDB" id="9989713at2759"/>
<comment type="caution">
    <text evidence="1">The sequence shown here is derived from an EMBL/GenBank/DDBJ whole genome shotgun (WGS) entry which is preliminary data.</text>
</comment>
<reference evidence="1" key="1">
    <citation type="submission" date="2019-05" db="EMBL/GenBank/DDBJ databases">
        <title>Annotation for the trematode Fasciolopsis buski.</title>
        <authorList>
            <person name="Choi Y.-J."/>
        </authorList>
    </citation>
    <scope>NUCLEOTIDE SEQUENCE</scope>
    <source>
        <strain evidence="1">HT</strain>
        <tissue evidence="1">Whole worm</tissue>
    </source>
</reference>
<dbReference type="Proteomes" id="UP000728185">
    <property type="component" value="Unassembled WGS sequence"/>
</dbReference>
<dbReference type="AlphaFoldDB" id="A0A8E0S2Z7"/>